<dbReference type="EMBL" id="ATMH01010387">
    <property type="protein sequence ID" value="EPY17625.1"/>
    <property type="molecule type" value="Genomic_DNA"/>
</dbReference>
<gene>
    <name evidence="1" type="ORF">STCU_10503</name>
</gene>
<sequence length="76" mass="9090">MDQRRIIIEQESVGRVQLLHSMHSELFIVVKRFSAADKKQTNQHAYRSQSTKNYYFDKKSELVDLLFECKELLLEE</sequence>
<reference evidence="1 2" key="1">
    <citation type="journal article" date="2013" name="PLoS ONE">
        <title>Predicting the Proteins of Angomonas deanei, Strigomonas culicis and Their Respective Endosymbionts Reveals New Aspects of the Trypanosomatidae Family.</title>
        <authorList>
            <person name="Motta M.C."/>
            <person name="Martins A.C."/>
            <person name="de Souza S.S."/>
            <person name="Catta-Preta C.M."/>
            <person name="Silva R."/>
            <person name="Klein C.C."/>
            <person name="de Almeida L.G."/>
            <person name="de Lima Cunha O."/>
            <person name="Ciapina L.P."/>
            <person name="Brocchi M."/>
            <person name="Colabardini A.C."/>
            <person name="de Araujo Lima B."/>
            <person name="Machado C.R."/>
            <person name="de Almeida Soares C.M."/>
            <person name="Probst C.M."/>
            <person name="de Menezes C.B."/>
            <person name="Thompson C.E."/>
            <person name="Bartholomeu D.C."/>
            <person name="Gradia D.F."/>
            <person name="Pavoni D.P."/>
            <person name="Grisard E.C."/>
            <person name="Fantinatti-Garboggini F."/>
            <person name="Marchini F.K."/>
            <person name="Rodrigues-Luiz G.F."/>
            <person name="Wagner G."/>
            <person name="Goldman G.H."/>
            <person name="Fietto J.L."/>
            <person name="Elias M.C."/>
            <person name="Goldman M.H."/>
            <person name="Sagot M.F."/>
            <person name="Pereira M."/>
            <person name="Stoco P.H."/>
            <person name="de Mendonca-Neto R.P."/>
            <person name="Teixeira S.M."/>
            <person name="Maciel T.E."/>
            <person name="de Oliveira Mendes T.A."/>
            <person name="Urmenyi T.P."/>
            <person name="de Souza W."/>
            <person name="Schenkman S."/>
            <person name="de Vasconcelos A.T."/>
        </authorList>
    </citation>
    <scope>NUCLEOTIDE SEQUENCE [LARGE SCALE GENOMIC DNA]</scope>
</reference>
<evidence type="ECO:0000313" key="2">
    <source>
        <dbReference type="Proteomes" id="UP000015354"/>
    </source>
</evidence>
<accession>S9V463</accession>
<name>S9V463_9TRYP</name>
<comment type="caution">
    <text evidence="1">The sequence shown here is derived from an EMBL/GenBank/DDBJ whole genome shotgun (WGS) entry which is preliminary data.</text>
</comment>
<dbReference type="AlphaFoldDB" id="S9V463"/>
<evidence type="ECO:0000313" key="1">
    <source>
        <dbReference type="EMBL" id="EPY17625.1"/>
    </source>
</evidence>
<dbReference type="Proteomes" id="UP000015354">
    <property type="component" value="Unassembled WGS sequence"/>
</dbReference>
<proteinExistence type="predicted"/>
<keyword evidence="2" id="KW-1185">Reference proteome</keyword>
<organism evidence="1 2">
    <name type="scientific">Strigomonas culicis</name>
    <dbReference type="NCBI Taxonomy" id="28005"/>
    <lineage>
        <taxon>Eukaryota</taxon>
        <taxon>Discoba</taxon>
        <taxon>Euglenozoa</taxon>
        <taxon>Kinetoplastea</taxon>
        <taxon>Metakinetoplastina</taxon>
        <taxon>Trypanosomatida</taxon>
        <taxon>Trypanosomatidae</taxon>
        <taxon>Strigomonadinae</taxon>
        <taxon>Strigomonas</taxon>
    </lineage>
</organism>
<protein>
    <submittedName>
        <fullName evidence="1">Uncharacterized protein</fullName>
    </submittedName>
</protein>